<name>A0ABV2XJH1_9NOCA</name>
<comment type="caution">
    <text evidence="4">The sequence shown here is derived from an EMBL/GenBank/DDBJ whole genome shotgun (WGS) entry which is preliminary data.</text>
</comment>
<evidence type="ECO:0000313" key="4">
    <source>
        <dbReference type="EMBL" id="MEU2126051.1"/>
    </source>
</evidence>
<organism evidence="4 5">
    <name type="scientific">Nocardia niwae</name>
    <dbReference type="NCBI Taxonomy" id="626084"/>
    <lineage>
        <taxon>Bacteria</taxon>
        <taxon>Bacillati</taxon>
        <taxon>Actinomycetota</taxon>
        <taxon>Actinomycetes</taxon>
        <taxon>Mycobacteriales</taxon>
        <taxon>Nocardiaceae</taxon>
        <taxon>Nocardia</taxon>
    </lineage>
</organism>
<accession>A0ABV2XJH1</accession>
<dbReference type="PROSITE" id="PS50801">
    <property type="entry name" value="STAS"/>
    <property type="match status" value="1"/>
</dbReference>
<comment type="similarity">
    <text evidence="1 2">Belongs to the anti-sigma-factor antagonist family.</text>
</comment>
<dbReference type="Proteomes" id="UP001550535">
    <property type="component" value="Unassembled WGS sequence"/>
</dbReference>
<dbReference type="InterPro" id="IPR003658">
    <property type="entry name" value="Anti-sigma_ant"/>
</dbReference>
<dbReference type="RefSeq" id="WP_357805330.1">
    <property type="nucleotide sequence ID" value="NZ_JBEYBM010000011.1"/>
</dbReference>
<evidence type="ECO:0000259" key="3">
    <source>
        <dbReference type="PROSITE" id="PS50801"/>
    </source>
</evidence>
<evidence type="ECO:0000256" key="1">
    <source>
        <dbReference type="ARBA" id="ARBA00009013"/>
    </source>
</evidence>
<dbReference type="InterPro" id="IPR002645">
    <property type="entry name" value="STAS_dom"/>
</dbReference>
<evidence type="ECO:0000256" key="2">
    <source>
        <dbReference type="RuleBase" id="RU003749"/>
    </source>
</evidence>
<dbReference type="EMBL" id="JBEYBR010000113">
    <property type="protein sequence ID" value="MEU2126051.1"/>
    <property type="molecule type" value="Genomic_DNA"/>
</dbReference>
<evidence type="ECO:0000313" key="5">
    <source>
        <dbReference type="Proteomes" id="UP001550535"/>
    </source>
</evidence>
<dbReference type="SUPFAM" id="SSF52091">
    <property type="entry name" value="SpoIIaa-like"/>
    <property type="match status" value="1"/>
</dbReference>
<proteinExistence type="inferred from homology"/>
<dbReference type="CDD" id="cd07043">
    <property type="entry name" value="STAS_anti-anti-sigma_factors"/>
    <property type="match status" value="1"/>
</dbReference>
<keyword evidence="5" id="KW-1185">Reference proteome</keyword>
<dbReference type="NCBIfam" id="TIGR00377">
    <property type="entry name" value="ant_ant_sig"/>
    <property type="match status" value="1"/>
</dbReference>
<dbReference type="Pfam" id="PF01740">
    <property type="entry name" value="STAS"/>
    <property type="match status" value="1"/>
</dbReference>
<reference evidence="4 5" key="1">
    <citation type="submission" date="2024-06" db="EMBL/GenBank/DDBJ databases">
        <title>The Natural Products Discovery Center: Release of the First 8490 Sequenced Strains for Exploring Actinobacteria Biosynthetic Diversity.</title>
        <authorList>
            <person name="Kalkreuter E."/>
            <person name="Kautsar S.A."/>
            <person name="Yang D."/>
            <person name="Bader C.D."/>
            <person name="Teijaro C.N."/>
            <person name="Fluegel L."/>
            <person name="Davis C.M."/>
            <person name="Simpson J.R."/>
            <person name="Lauterbach L."/>
            <person name="Steele A.D."/>
            <person name="Gui C."/>
            <person name="Meng S."/>
            <person name="Li G."/>
            <person name="Viehrig K."/>
            <person name="Ye F."/>
            <person name="Su P."/>
            <person name="Kiefer A.F."/>
            <person name="Nichols A."/>
            <person name="Cepeda A.J."/>
            <person name="Yan W."/>
            <person name="Fan B."/>
            <person name="Jiang Y."/>
            <person name="Adhikari A."/>
            <person name="Zheng C.-J."/>
            <person name="Schuster L."/>
            <person name="Cowan T.M."/>
            <person name="Smanski M.J."/>
            <person name="Chevrette M.G."/>
            <person name="De Carvalho L.P.S."/>
            <person name="Shen B."/>
        </authorList>
    </citation>
    <scope>NUCLEOTIDE SEQUENCE [LARGE SCALE GENOMIC DNA]</scope>
    <source>
        <strain evidence="4 5">NPDC019434</strain>
    </source>
</reference>
<gene>
    <name evidence="4" type="ORF">ABZ507_29975</name>
</gene>
<dbReference type="InterPro" id="IPR036513">
    <property type="entry name" value="STAS_dom_sf"/>
</dbReference>
<dbReference type="PANTHER" id="PTHR33495">
    <property type="entry name" value="ANTI-SIGMA FACTOR ANTAGONIST TM_1081-RELATED-RELATED"/>
    <property type="match status" value="1"/>
</dbReference>
<sequence>MSTTSHDLSDFVRTPEDAPLGLNATIERRGAAAIVRAHGEVDAYTLPTWRRVLREAAAAAVAPGPIVIDTSGLGFMACRSMLALAEESEACHRRGVRLCVVGGRVVVGRVVDLLDLEALLPIYSSVDDALADAVPGGLSEQSKAG</sequence>
<dbReference type="Gene3D" id="3.30.750.24">
    <property type="entry name" value="STAS domain"/>
    <property type="match status" value="1"/>
</dbReference>
<dbReference type="PANTHER" id="PTHR33495:SF2">
    <property type="entry name" value="ANTI-SIGMA FACTOR ANTAGONIST TM_1081-RELATED"/>
    <property type="match status" value="1"/>
</dbReference>
<protein>
    <recommendedName>
        <fullName evidence="2">Anti-sigma factor antagonist</fullName>
    </recommendedName>
</protein>
<feature type="domain" description="STAS" evidence="3">
    <location>
        <begin position="22"/>
        <end position="133"/>
    </location>
</feature>